<dbReference type="Proteomes" id="UP000837857">
    <property type="component" value="Chromosome 16"/>
</dbReference>
<feature type="non-terminal residue" evidence="1">
    <location>
        <position position="73"/>
    </location>
</feature>
<evidence type="ECO:0000313" key="2">
    <source>
        <dbReference type="Proteomes" id="UP000837857"/>
    </source>
</evidence>
<dbReference type="EMBL" id="OW152828">
    <property type="protein sequence ID" value="CAH2045717.1"/>
    <property type="molecule type" value="Genomic_DNA"/>
</dbReference>
<reference evidence="1" key="1">
    <citation type="submission" date="2022-03" db="EMBL/GenBank/DDBJ databases">
        <authorList>
            <person name="Martin H S."/>
        </authorList>
    </citation>
    <scope>NUCLEOTIDE SEQUENCE</scope>
</reference>
<organism evidence="1 2">
    <name type="scientific">Iphiclides podalirius</name>
    <name type="common">scarce swallowtail</name>
    <dbReference type="NCBI Taxonomy" id="110791"/>
    <lineage>
        <taxon>Eukaryota</taxon>
        <taxon>Metazoa</taxon>
        <taxon>Ecdysozoa</taxon>
        <taxon>Arthropoda</taxon>
        <taxon>Hexapoda</taxon>
        <taxon>Insecta</taxon>
        <taxon>Pterygota</taxon>
        <taxon>Neoptera</taxon>
        <taxon>Endopterygota</taxon>
        <taxon>Lepidoptera</taxon>
        <taxon>Glossata</taxon>
        <taxon>Ditrysia</taxon>
        <taxon>Papilionoidea</taxon>
        <taxon>Papilionidae</taxon>
        <taxon>Papilioninae</taxon>
        <taxon>Iphiclides</taxon>
    </lineage>
</organism>
<proteinExistence type="predicted"/>
<evidence type="ECO:0000313" key="1">
    <source>
        <dbReference type="EMBL" id="CAH2045717.1"/>
    </source>
</evidence>
<sequence>METDSAVARPSFGEYRARAPFLEVARRGEKFHKRYVGQDGRTRSFRLAKVSNAAADKSGWCVAQLLHSFRSDP</sequence>
<accession>A0ABN8I0W5</accession>
<protein>
    <submittedName>
        <fullName evidence="1">Uncharacterized protein</fullName>
    </submittedName>
</protein>
<gene>
    <name evidence="1" type="ORF">IPOD504_LOCUS5199</name>
</gene>
<name>A0ABN8I0W5_9NEOP</name>
<keyword evidence="2" id="KW-1185">Reference proteome</keyword>